<reference evidence="2 3" key="1">
    <citation type="submission" date="2016-06" db="EMBL/GenBank/DDBJ databases">
        <authorList>
            <person name="Kjaerup R.B."/>
            <person name="Dalgaard T.S."/>
            <person name="Juul-Madsen H.R."/>
        </authorList>
    </citation>
    <scope>NUCLEOTIDE SEQUENCE [LARGE SCALE GENOMIC DNA]</scope>
    <source>
        <strain evidence="2 3">373-A1</strain>
    </source>
</reference>
<dbReference type="OrthoDB" id="1769846at2"/>
<evidence type="ECO:0000313" key="3">
    <source>
        <dbReference type="Proteomes" id="UP000092714"/>
    </source>
</evidence>
<name>A0A1B8RQ44_9CLOT</name>
<feature type="transmembrane region" description="Helical" evidence="1">
    <location>
        <begin position="45"/>
        <end position="63"/>
    </location>
</feature>
<organism evidence="2 3">
    <name type="scientific">Clostridium paraputrificum</name>
    <dbReference type="NCBI Taxonomy" id="29363"/>
    <lineage>
        <taxon>Bacteria</taxon>
        <taxon>Bacillati</taxon>
        <taxon>Bacillota</taxon>
        <taxon>Clostridia</taxon>
        <taxon>Eubacteriales</taxon>
        <taxon>Clostridiaceae</taxon>
        <taxon>Clostridium</taxon>
    </lineage>
</organism>
<keyword evidence="1" id="KW-0812">Transmembrane</keyword>
<evidence type="ECO:0008006" key="4">
    <source>
        <dbReference type="Google" id="ProtNLM"/>
    </source>
</evidence>
<evidence type="ECO:0000313" key="2">
    <source>
        <dbReference type="EMBL" id="OBY10925.1"/>
    </source>
</evidence>
<comment type="caution">
    <text evidence="2">The sequence shown here is derived from an EMBL/GenBank/DDBJ whole genome shotgun (WGS) entry which is preliminary data.</text>
</comment>
<dbReference type="RefSeq" id="WP_027097013.1">
    <property type="nucleotide sequence ID" value="NZ_CABJAZ010000001.1"/>
</dbReference>
<keyword evidence="3" id="KW-1185">Reference proteome</keyword>
<feature type="transmembrane region" description="Helical" evidence="1">
    <location>
        <begin position="69"/>
        <end position="88"/>
    </location>
</feature>
<keyword evidence="1" id="KW-1133">Transmembrane helix</keyword>
<gene>
    <name evidence="2" type="ORF">CP373A1_10555</name>
</gene>
<sequence length="174" mass="20033">MRKNTSSLAGPNIYLDRYGNAVYYNIFNKTAYLVDKNSEQKFRLIYYRYSLIVIVLVLLGDYFKSLENTLLVGIGAMVLSEIYFRGYFLNKLKVVKNFNKENKTSKLYQIINSKEKDKAVMKACAYVLFGILIVINAIQQNFNFIFIALSALVAIYSVYSAVINMIAFSKMKKL</sequence>
<dbReference type="eggNOG" id="ENOG5032GF7">
    <property type="taxonomic scope" value="Bacteria"/>
</dbReference>
<proteinExistence type="predicted"/>
<dbReference type="AlphaFoldDB" id="A0A1B8RQ44"/>
<dbReference type="GeneID" id="42774845"/>
<keyword evidence="1" id="KW-0472">Membrane</keyword>
<dbReference type="Proteomes" id="UP000092714">
    <property type="component" value="Unassembled WGS sequence"/>
</dbReference>
<evidence type="ECO:0000256" key="1">
    <source>
        <dbReference type="SAM" id="Phobius"/>
    </source>
</evidence>
<feature type="transmembrane region" description="Helical" evidence="1">
    <location>
        <begin position="119"/>
        <end position="138"/>
    </location>
</feature>
<dbReference type="EMBL" id="MAPZ01000019">
    <property type="protein sequence ID" value="OBY10925.1"/>
    <property type="molecule type" value="Genomic_DNA"/>
</dbReference>
<feature type="transmembrane region" description="Helical" evidence="1">
    <location>
        <begin position="144"/>
        <end position="168"/>
    </location>
</feature>
<protein>
    <recommendedName>
        <fullName evidence="4">DUF3278 domain-containing protein</fullName>
    </recommendedName>
</protein>
<accession>A0A1B8RQ44</accession>